<proteinExistence type="predicted"/>
<dbReference type="GO" id="GO:0000447">
    <property type="term" value="P:endonucleolytic cleavage in ITS1 to separate SSU-rRNA from 5.8S rRNA and LSU-rRNA from tricistronic rRNA transcript (SSU-rRNA, 5.8S rRNA, LSU-rRNA)"/>
    <property type="evidence" value="ECO:0007669"/>
    <property type="project" value="TreeGrafter"/>
</dbReference>
<dbReference type="AlphaFoldDB" id="A0AAN7B6I2"/>
<dbReference type="InterPro" id="IPR013893">
    <property type="entry name" value="RNase_P_Rpp40"/>
</dbReference>
<dbReference type="GO" id="GO:0030681">
    <property type="term" value="C:multimeric ribonuclease P complex"/>
    <property type="evidence" value="ECO:0007669"/>
    <property type="project" value="TreeGrafter"/>
</dbReference>
<name>A0AAN7B6I2_9PEZI</name>
<accession>A0AAN7B6I2</accession>
<dbReference type="Proteomes" id="UP001301769">
    <property type="component" value="Unassembled WGS sequence"/>
</dbReference>
<reference evidence="1" key="1">
    <citation type="journal article" date="2023" name="Mol. Phylogenet. Evol.">
        <title>Genome-scale phylogeny and comparative genomics of the fungal order Sordariales.</title>
        <authorList>
            <person name="Hensen N."/>
            <person name="Bonometti L."/>
            <person name="Westerberg I."/>
            <person name="Brannstrom I.O."/>
            <person name="Guillou S."/>
            <person name="Cros-Aarteil S."/>
            <person name="Calhoun S."/>
            <person name="Haridas S."/>
            <person name="Kuo A."/>
            <person name="Mondo S."/>
            <person name="Pangilinan J."/>
            <person name="Riley R."/>
            <person name="LaButti K."/>
            <person name="Andreopoulos B."/>
            <person name="Lipzen A."/>
            <person name="Chen C."/>
            <person name="Yan M."/>
            <person name="Daum C."/>
            <person name="Ng V."/>
            <person name="Clum A."/>
            <person name="Steindorff A."/>
            <person name="Ohm R.A."/>
            <person name="Martin F."/>
            <person name="Silar P."/>
            <person name="Natvig D.O."/>
            <person name="Lalanne C."/>
            <person name="Gautier V."/>
            <person name="Ament-Velasquez S.L."/>
            <person name="Kruys A."/>
            <person name="Hutchinson M.I."/>
            <person name="Powell A.J."/>
            <person name="Barry K."/>
            <person name="Miller A.N."/>
            <person name="Grigoriev I.V."/>
            <person name="Debuchy R."/>
            <person name="Gladieux P."/>
            <person name="Hiltunen Thoren M."/>
            <person name="Johannesson H."/>
        </authorList>
    </citation>
    <scope>NUCLEOTIDE SEQUENCE</scope>
    <source>
        <strain evidence="1">PSN293</strain>
    </source>
</reference>
<dbReference type="Pfam" id="PF08584">
    <property type="entry name" value="Ribonuc_P_40"/>
    <property type="match status" value="1"/>
</dbReference>
<sequence>MLPFSPPSVYQTSKCFATHGKMGHLVPNQVPSKSKPWTTFASQDFIHRADLIIPQEVFEMVREALINAPAPQYKRVVMSLADIIEPDFMGKYIKSGSIAMLSEGRMGVDNVFTLRQGILTMYLDKAAYEQTGIVGKPHGAKGDRGLKPRWVVEIDLNSASMSPGKKGFNRLVYAAKNALGQPLRWLLYHLADSTPTPDPLVKHNPTTFTVNPSISQNLNTSVPDLKIAIDTNMPKARAKEDFEDISTEFYEWLSLVRLQSPRIQPRDQINHYLCRYQVPGDNIQEQKLCKISWHGFLPPWWARQTLVDILTTLPSKTWFSLSTTTFSKGLSGDNAECTILRLPDSGGEYLLWEVKSHE</sequence>
<keyword evidence="2" id="KW-1185">Reference proteome</keyword>
<comment type="caution">
    <text evidence="1">The sequence shown here is derived from an EMBL/GenBank/DDBJ whole genome shotgun (WGS) entry which is preliminary data.</text>
</comment>
<protein>
    <submittedName>
        <fullName evidence="1">Ribonuclease P 40kDa subunit-domain-containing protein</fullName>
    </submittedName>
</protein>
<dbReference type="GO" id="GO:0004526">
    <property type="term" value="F:ribonuclease P activity"/>
    <property type="evidence" value="ECO:0007669"/>
    <property type="project" value="TreeGrafter"/>
</dbReference>
<dbReference type="EMBL" id="MU858122">
    <property type="protein sequence ID" value="KAK4212708.1"/>
    <property type="molecule type" value="Genomic_DNA"/>
</dbReference>
<evidence type="ECO:0000313" key="1">
    <source>
        <dbReference type="EMBL" id="KAK4212708.1"/>
    </source>
</evidence>
<organism evidence="1 2">
    <name type="scientific">Rhypophila decipiens</name>
    <dbReference type="NCBI Taxonomy" id="261697"/>
    <lineage>
        <taxon>Eukaryota</taxon>
        <taxon>Fungi</taxon>
        <taxon>Dikarya</taxon>
        <taxon>Ascomycota</taxon>
        <taxon>Pezizomycotina</taxon>
        <taxon>Sordariomycetes</taxon>
        <taxon>Sordariomycetidae</taxon>
        <taxon>Sordariales</taxon>
        <taxon>Naviculisporaceae</taxon>
        <taxon>Rhypophila</taxon>
    </lineage>
</organism>
<dbReference type="PANTHER" id="PTHR15396:SF1">
    <property type="entry name" value="RIBONUCLEASE P PROTEIN SUBUNIT P40"/>
    <property type="match status" value="1"/>
</dbReference>
<evidence type="ECO:0000313" key="2">
    <source>
        <dbReference type="Proteomes" id="UP001301769"/>
    </source>
</evidence>
<gene>
    <name evidence="1" type="ORF">QBC37DRAFT_187202</name>
</gene>
<dbReference type="GO" id="GO:0000172">
    <property type="term" value="C:ribonuclease MRP complex"/>
    <property type="evidence" value="ECO:0007669"/>
    <property type="project" value="TreeGrafter"/>
</dbReference>
<reference evidence="1" key="2">
    <citation type="submission" date="2023-05" db="EMBL/GenBank/DDBJ databases">
        <authorList>
            <consortium name="Lawrence Berkeley National Laboratory"/>
            <person name="Steindorff A."/>
            <person name="Hensen N."/>
            <person name="Bonometti L."/>
            <person name="Westerberg I."/>
            <person name="Brannstrom I.O."/>
            <person name="Guillou S."/>
            <person name="Cros-Aarteil S."/>
            <person name="Calhoun S."/>
            <person name="Haridas S."/>
            <person name="Kuo A."/>
            <person name="Mondo S."/>
            <person name="Pangilinan J."/>
            <person name="Riley R."/>
            <person name="Labutti K."/>
            <person name="Andreopoulos B."/>
            <person name="Lipzen A."/>
            <person name="Chen C."/>
            <person name="Yanf M."/>
            <person name="Daum C."/>
            <person name="Ng V."/>
            <person name="Clum A."/>
            <person name="Ohm R."/>
            <person name="Martin F."/>
            <person name="Silar P."/>
            <person name="Natvig D."/>
            <person name="Lalanne C."/>
            <person name="Gautier V."/>
            <person name="Ament-Velasquez S.L."/>
            <person name="Kruys A."/>
            <person name="Hutchinson M.I."/>
            <person name="Powell A.J."/>
            <person name="Barry K."/>
            <person name="Miller A.N."/>
            <person name="Grigoriev I.V."/>
            <person name="Debuchy R."/>
            <person name="Gladieux P."/>
            <person name="Thoren M.H."/>
            <person name="Johannesson H."/>
        </authorList>
    </citation>
    <scope>NUCLEOTIDE SEQUENCE</scope>
    <source>
        <strain evidence="1">PSN293</strain>
    </source>
</reference>
<dbReference type="GO" id="GO:0000171">
    <property type="term" value="F:ribonuclease MRP activity"/>
    <property type="evidence" value="ECO:0007669"/>
    <property type="project" value="TreeGrafter"/>
</dbReference>
<dbReference type="PANTHER" id="PTHR15396">
    <property type="entry name" value="RIBONUCLEASE P PROTEIN SUBUNIT P40"/>
    <property type="match status" value="1"/>
</dbReference>
<dbReference type="GO" id="GO:0001682">
    <property type="term" value="P:tRNA 5'-leader removal"/>
    <property type="evidence" value="ECO:0007669"/>
    <property type="project" value="InterPro"/>
</dbReference>